<feature type="compositionally biased region" description="Polar residues" evidence="2">
    <location>
        <begin position="1128"/>
        <end position="1139"/>
    </location>
</feature>
<feature type="region of interest" description="Disordered" evidence="2">
    <location>
        <begin position="522"/>
        <end position="552"/>
    </location>
</feature>
<dbReference type="AlphaFoldDB" id="A0A8E0VK86"/>
<feature type="compositionally biased region" description="Polar residues" evidence="2">
    <location>
        <begin position="307"/>
        <end position="327"/>
    </location>
</feature>
<keyword evidence="1" id="KW-0175">Coiled coil</keyword>
<feature type="region of interest" description="Disordered" evidence="2">
    <location>
        <begin position="785"/>
        <end position="835"/>
    </location>
</feature>
<feature type="region of interest" description="Disordered" evidence="2">
    <location>
        <begin position="1110"/>
        <end position="1139"/>
    </location>
</feature>
<feature type="compositionally biased region" description="Low complexity" evidence="2">
    <location>
        <begin position="253"/>
        <end position="266"/>
    </location>
</feature>
<name>A0A8E0VK86_9TREM</name>
<feature type="compositionally biased region" description="Low complexity" evidence="2">
    <location>
        <begin position="53"/>
        <end position="105"/>
    </location>
</feature>
<dbReference type="OrthoDB" id="20534at2759"/>
<feature type="region of interest" description="Disordered" evidence="2">
    <location>
        <begin position="931"/>
        <end position="968"/>
    </location>
</feature>
<gene>
    <name evidence="3" type="ORF">FBUS_01507</name>
</gene>
<feature type="compositionally biased region" description="Polar residues" evidence="2">
    <location>
        <begin position="642"/>
        <end position="679"/>
    </location>
</feature>
<sequence>MSPLANLAGQTLTTAPPSTRGRRMGRCSSPHQNLGLWHPTGQSGTDRAHSFLTASTATSTTGMTTNTTNLSNPTNCGTMSSSNSNTSNGANNNSNNNGNGITTSNVPKDAAQLAANAILSLSQTTVTPAAGHLPFYQHRPMSNLFQNVITNSMALNAAARDKGRHRSGSSVSSSDGGLFVFNHSDLTSPPSAARPLGSATNQCVPYLGRGTMVPGPQSLGPNLRPVHSGGKAQPTRTISKKLTSSSAQPPPAQQHQQQQQQQQQPSCGTLGPVPFLTDRSASVGISPLITDSAPTAQSMRGLMAADSTRSGAANSRSLGSHLPQHQPTIPVPLLQSPLWSAESIPADRLLTSNWPWHVGLDSGHNSETSIPDPNELPQGLYDLSAIAGSGAVAGGSSIGSFGAGSSSQRDSGLLMDFSLSAMGEQSSDSSLAGTNPLSSAIYRPSGSFRDQFSSMFLFCCFLGVAADCSDTQTSPESLQDLIGKSESFLQQLHSTPNRARSGTVVGYSRRFCPSFLPDLYNDSSDSTSQTASTTQPVPRGSDPQLPGFHSPLDDILLQSQPYAALSADPPSGFDSGLPSTSDPVSIPGRVSQPRDRLELNTAAGSDRYVNPQSAGLSEQCVQNQDNQLASGSRPVPSGRGMATQQNTWPMTYTQTPVSTGSRSNFPSPRAASSQISHSFSPAVGTPANARFTGPHPVVRSPVQLHSRTYSTPPTSATGTAPPPLPPPPPSLQLSQTPAQTTLNMNQCFGLESGNGVPLIVSKVSGSLKPCLVPMFFNRIPAPTQNSVEHQSSLPELPRNPSLAKIETSSESSSDSAQLQTDNSEPKIGRSSAVRNTRIPIMSNGNYSNWPQSPILMSSPFNNPGYELERLSLQRELDAVRQRLDSKEDELEAIKRQRDFVAEHLRDSLGVIQKLFSSFHVSPPDLSRPLYVDTDHPGTGSDASTGCSATGLTASEASPMPEDEDPTCTEHSQQIPIAMGERCQLMPPATHGSPNCAMSDVLLDRRQLQQQQEALAALFANPFVSALLNSTGSELDSIVSHGTDPSSIPVRLLVSVRFFSVCTFPPIPFVLQLWSRASTTTLGEEKYSEQPAPFPTFDFVQTSATGVEAADAESVLSDSKRQPVPDNLGNVSSTTSASSP</sequence>
<comment type="caution">
    <text evidence="3">The sequence shown here is derived from an EMBL/GenBank/DDBJ whole genome shotgun (WGS) entry which is preliminary data.</text>
</comment>
<feature type="region of interest" description="Disordered" evidence="2">
    <location>
        <begin position="301"/>
        <end position="327"/>
    </location>
</feature>
<protein>
    <submittedName>
        <fullName evidence="3">Putative unkempt protein</fullName>
    </submittedName>
</protein>
<feature type="compositionally biased region" description="Polar residues" evidence="2">
    <location>
        <begin position="616"/>
        <end position="630"/>
    </location>
</feature>
<evidence type="ECO:0000313" key="3">
    <source>
        <dbReference type="EMBL" id="KAA0198183.1"/>
    </source>
</evidence>
<feature type="region of interest" description="Disordered" evidence="2">
    <location>
        <begin position="564"/>
        <end position="595"/>
    </location>
</feature>
<feature type="compositionally biased region" description="Pro residues" evidence="2">
    <location>
        <begin position="720"/>
        <end position="730"/>
    </location>
</feature>
<evidence type="ECO:0000256" key="1">
    <source>
        <dbReference type="SAM" id="Coils"/>
    </source>
</evidence>
<accession>A0A8E0VK86</accession>
<reference evidence="3" key="1">
    <citation type="submission" date="2019-05" db="EMBL/GenBank/DDBJ databases">
        <title>Annotation for the trematode Fasciolopsis buski.</title>
        <authorList>
            <person name="Choi Y.-J."/>
        </authorList>
    </citation>
    <scope>NUCLEOTIDE SEQUENCE</scope>
    <source>
        <strain evidence="3">HT</strain>
        <tissue evidence="3">Whole worm</tissue>
    </source>
</reference>
<feature type="coiled-coil region" evidence="1">
    <location>
        <begin position="869"/>
        <end position="903"/>
    </location>
</feature>
<feature type="compositionally biased region" description="Polar residues" evidence="2">
    <location>
        <begin position="940"/>
        <end position="955"/>
    </location>
</feature>
<feature type="region of interest" description="Disordered" evidence="2">
    <location>
        <begin position="1"/>
        <end position="105"/>
    </location>
</feature>
<evidence type="ECO:0000313" key="4">
    <source>
        <dbReference type="Proteomes" id="UP000728185"/>
    </source>
</evidence>
<dbReference type="Proteomes" id="UP000728185">
    <property type="component" value="Unassembled WGS sequence"/>
</dbReference>
<feature type="compositionally biased region" description="Polar residues" evidence="2">
    <location>
        <begin position="234"/>
        <end position="243"/>
    </location>
</feature>
<feature type="region of interest" description="Disordered" evidence="2">
    <location>
        <begin position="616"/>
        <end position="735"/>
    </location>
</feature>
<feature type="compositionally biased region" description="Polar residues" evidence="2">
    <location>
        <begin position="8"/>
        <end position="17"/>
    </location>
</feature>
<dbReference type="EMBL" id="LUCM01001897">
    <property type="protein sequence ID" value="KAA0198183.1"/>
    <property type="molecule type" value="Genomic_DNA"/>
</dbReference>
<feature type="compositionally biased region" description="Low complexity" evidence="2">
    <location>
        <begin position="522"/>
        <end position="535"/>
    </location>
</feature>
<feature type="region of interest" description="Disordered" evidence="2">
    <location>
        <begin position="207"/>
        <end position="275"/>
    </location>
</feature>
<organism evidence="3 4">
    <name type="scientific">Fasciolopsis buskii</name>
    <dbReference type="NCBI Taxonomy" id="27845"/>
    <lineage>
        <taxon>Eukaryota</taxon>
        <taxon>Metazoa</taxon>
        <taxon>Spiralia</taxon>
        <taxon>Lophotrochozoa</taxon>
        <taxon>Platyhelminthes</taxon>
        <taxon>Trematoda</taxon>
        <taxon>Digenea</taxon>
        <taxon>Plagiorchiida</taxon>
        <taxon>Echinostomata</taxon>
        <taxon>Echinostomatoidea</taxon>
        <taxon>Fasciolidae</taxon>
        <taxon>Fasciolopsis</taxon>
    </lineage>
</organism>
<evidence type="ECO:0000256" key="2">
    <source>
        <dbReference type="SAM" id="MobiDB-lite"/>
    </source>
</evidence>
<keyword evidence="4" id="KW-1185">Reference proteome</keyword>
<proteinExistence type="predicted"/>